<evidence type="ECO:0000313" key="1">
    <source>
        <dbReference type="EMBL" id="DAF85538.1"/>
    </source>
</evidence>
<reference evidence="1" key="1">
    <citation type="journal article" date="2021" name="Proc. Natl. Acad. Sci. U.S.A.">
        <title>A Catalog of Tens of Thousands of Viruses from Human Metagenomes Reveals Hidden Associations with Chronic Diseases.</title>
        <authorList>
            <person name="Tisza M.J."/>
            <person name="Buck C.B."/>
        </authorList>
    </citation>
    <scope>NUCLEOTIDE SEQUENCE</scope>
    <source>
        <strain evidence="1">Ct5jB2</strain>
    </source>
</reference>
<name>A0A8S5TTK5_9CAUD</name>
<dbReference type="EMBL" id="BK015927">
    <property type="protein sequence ID" value="DAF85538.1"/>
    <property type="molecule type" value="Genomic_DNA"/>
</dbReference>
<protein>
    <submittedName>
        <fullName evidence="1">Uncharacterized protein</fullName>
    </submittedName>
</protein>
<dbReference type="Gene3D" id="3.40.630.30">
    <property type="match status" value="1"/>
</dbReference>
<organism evidence="1">
    <name type="scientific">Siphoviridae sp. ct5jB2</name>
    <dbReference type="NCBI Taxonomy" id="2825337"/>
    <lineage>
        <taxon>Viruses</taxon>
        <taxon>Duplodnaviria</taxon>
        <taxon>Heunggongvirae</taxon>
        <taxon>Uroviricota</taxon>
        <taxon>Caudoviricetes</taxon>
    </lineage>
</organism>
<proteinExistence type="predicted"/>
<accession>A0A8S5TTK5</accession>
<sequence length="150" mass="17255">MNQIEKYTNELRPLSFKFSSGNIAIDNFLSSDDALDRTIGITYVLLDEERTRIIGYFNISVSRIDEIRLQNGEATYHPLGGAAKINYLAVDSEFQHQLLYQTNNGDKKYIGDYLLGQCEQKIWDIHNDIGIAFINEGENTRHFSGEMNRR</sequence>